<evidence type="ECO:0000256" key="1">
    <source>
        <dbReference type="ARBA" id="ARBA00005695"/>
    </source>
</evidence>
<dbReference type="Pfam" id="PF00496">
    <property type="entry name" value="SBP_bac_5"/>
    <property type="match status" value="1"/>
</dbReference>
<keyword evidence="3 4" id="KW-0732">Signal</keyword>
<dbReference type="PIRSF" id="PIRSF002741">
    <property type="entry name" value="MppA"/>
    <property type="match status" value="1"/>
</dbReference>
<dbReference type="InterPro" id="IPR000914">
    <property type="entry name" value="SBP_5_dom"/>
</dbReference>
<dbReference type="EMBL" id="SMJZ01000018">
    <property type="protein sequence ID" value="TDC09370.1"/>
    <property type="molecule type" value="Genomic_DNA"/>
</dbReference>
<dbReference type="SUPFAM" id="SSF53850">
    <property type="entry name" value="Periplasmic binding protein-like II"/>
    <property type="match status" value="1"/>
</dbReference>
<evidence type="ECO:0000256" key="3">
    <source>
        <dbReference type="ARBA" id="ARBA00022729"/>
    </source>
</evidence>
<gene>
    <name evidence="6" type="ORF">E1267_07775</name>
</gene>
<evidence type="ECO:0000256" key="4">
    <source>
        <dbReference type="SAM" id="SignalP"/>
    </source>
</evidence>
<dbReference type="InterPro" id="IPR030678">
    <property type="entry name" value="Peptide/Ni-bd"/>
</dbReference>
<reference evidence="6 7" key="1">
    <citation type="submission" date="2019-02" db="EMBL/GenBank/DDBJ databases">
        <title>Draft genome sequences of novel Actinobacteria.</title>
        <authorList>
            <person name="Sahin N."/>
            <person name="Ay H."/>
            <person name="Saygin H."/>
        </authorList>
    </citation>
    <scope>NUCLEOTIDE SEQUENCE [LARGE SCALE GENOMIC DNA]</scope>
    <source>
        <strain evidence="6 7">KC201</strain>
    </source>
</reference>
<evidence type="ECO:0000256" key="2">
    <source>
        <dbReference type="ARBA" id="ARBA00022448"/>
    </source>
</evidence>
<feature type="domain" description="Solute-binding protein family 5" evidence="5">
    <location>
        <begin position="72"/>
        <end position="425"/>
    </location>
</feature>
<proteinExistence type="inferred from homology"/>
<dbReference type="GO" id="GO:0043190">
    <property type="term" value="C:ATP-binding cassette (ABC) transporter complex"/>
    <property type="evidence" value="ECO:0007669"/>
    <property type="project" value="InterPro"/>
</dbReference>
<dbReference type="OrthoDB" id="5243526at2"/>
<dbReference type="AlphaFoldDB" id="A0A4R4NNF7"/>
<comment type="caution">
    <text evidence="6">The sequence shown here is derived from an EMBL/GenBank/DDBJ whole genome shotgun (WGS) entry which is preliminary data.</text>
</comment>
<keyword evidence="2" id="KW-0813">Transport</keyword>
<protein>
    <submittedName>
        <fullName evidence="6">ABC transporter substrate-binding protein</fullName>
    </submittedName>
</protein>
<dbReference type="Gene3D" id="3.40.190.10">
    <property type="entry name" value="Periplasmic binding protein-like II"/>
    <property type="match status" value="1"/>
</dbReference>
<evidence type="ECO:0000259" key="5">
    <source>
        <dbReference type="Pfam" id="PF00496"/>
    </source>
</evidence>
<feature type="chain" id="PRO_5038772963" evidence="4">
    <location>
        <begin position="21"/>
        <end position="520"/>
    </location>
</feature>
<evidence type="ECO:0000313" key="6">
    <source>
        <dbReference type="EMBL" id="TDC09370.1"/>
    </source>
</evidence>
<dbReference type="PROSITE" id="PS51257">
    <property type="entry name" value="PROKAR_LIPOPROTEIN"/>
    <property type="match status" value="1"/>
</dbReference>
<accession>A0A4R4NNF7</accession>
<evidence type="ECO:0000313" key="7">
    <source>
        <dbReference type="Proteomes" id="UP000295157"/>
    </source>
</evidence>
<dbReference type="GO" id="GO:0042597">
    <property type="term" value="C:periplasmic space"/>
    <property type="evidence" value="ECO:0007669"/>
    <property type="project" value="UniProtKB-ARBA"/>
</dbReference>
<dbReference type="PANTHER" id="PTHR30290:SF9">
    <property type="entry name" value="OLIGOPEPTIDE-BINDING PROTEIN APPA"/>
    <property type="match status" value="1"/>
</dbReference>
<sequence length="520" mass="56123">MSLRMITACLALTSACSVSCANNASQADTDVLTVGLTGTVSTLDDTASTSSVGFTVTSLGVERLMRVAPDGKLEPHLAKSVAHPDATTYLYTLRPGITFWDGSALTADDVAFSMNHARRAKSQLASFFASVRDITADDGDTVRVTLKHPDASWKYTPTLAPVFQKAFAEKHGDSHGKPGVLVMGTGPWKFADLAATRGVELVRNDDYWNGRPAFGQIKIEFLADDTSAAFAFRAGEIDVAFPADARSYESISGTKLVSSGPTCSSMVMSMNTKLEPWSDIHVRRAVAHAVDREGIVKALGDDVTPTSQLIPRPMWDGAVPAAEADKLYESLPTYEYDLDKARSELARSAYPGGFSATINTSSNLTETSIANQALAASLAKIGIRIAVKRVPNSQWLKQLYGPRADIPVFTMPIGCGTVPDPSFYPGILLDSAAATEGGTNVADYTKPEVDRLVRVGLRTDTPEKRLSIYRDLLHQVSEDVPYVPLYSLEGYVALSEQFVWPGFDEMYSVQPWALSIKAKA</sequence>
<dbReference type="Gene3D" id="3.10.105.10">
    <property type="entry name" value="Dipeptide-binding Protein, Domain 3"/>
    <property type="match status" value="1"/>
</dbReference>
<keyword evidence="7" id="KW-1185">Reference proteome</keyword>
<dbReference type="PANTHER" id="PTHR30290">
    <property type="entry name" value="PERIPLASMIC BINDING COMPONENT OF ABC TRANSPORTER"/>
    <property type="match status" value="1"/>
</dbReference>
<dbReference type="Gene3D" id="3.90.76.10">
    <property type="entry name" value="Dipeptide-binding Protein, Domain 1"/>
    <property type="match status" value="1"/>
</dbReference>
<dbReference type="CDD" id="cd00995">
    <property type="entry name" value="PBP2_NikA_DppA_OppA_like"/>
    <property type="match status" value="1"/>
</dbReference>
<dbReference type="InterPro" id="IPR039424">
    <property type="entry name" value="SBP_5"/>
</dbReference>
<name>A0A4R4NNF7_9ACTN</name>
<dbReference type="GO" id="GO:1904680">
    <property type="term" value="F:peptide transmembrane transporter activity"/>
    <property type="evidence" value="ECO:0007669"/>
    <property type="project" value="TreeGrafter"/>
</dbReference>
<dbReference type="GO" id="GO:0015833">
    <property type="term" value="P:peptide transport"/>
    <property type="evidence" value="ECO:0007669"/>
    <property type="project" value="TreeGrafter"/>
</dbReference>
<organism evidence="6 7">
    <name type="scientific">Nonomuraea longispora</name>
    <dbReference type="NCBI Taxonomy" id="1848320"/>
    <lineage>
        <taxon>Bacteria</taxon>
        <taxon>Bacillati</taxon>
        <taxon>Actinomycetota</taxon>
        <taxon>Actinomycetes</taxon>
        <taxon>Streptosporangiales</taxon>
        <taxon>Streptosporangiaceae</taxon>
        <taxon>Nonomuraea</taxon>
    </lineage>
</organism>
<feature type="signal peptide" evidence="4">
    <location>
        <begin position="1"/>
        <end position="20"/>
    </location>
</feature>
<comment type="similarity">
    <text evidence="1">Belongs to the bacterial solute-binding protein 5 family.</text>
</comment>
<dbReference type="Proteomes" id="UP000295157">
    <property type="component" value="Unassembled WGS sequence"/>
</dbReference>